<organism evidence="3 4">
    <name type="scientific">Petrolisthes manimaculis</name>
    <dbReference type="NCBI Taxonomy" id="1843537"/>
    <lineage>
        <taxon>Eukaryota</taxon>
        <taxon>Metazoa</taxon>
        <taxon>Ecdysozoa</taxon>
        <taxon>Arthropoda</taxon>
        <taxon>Crustacea</taxon>
        <taxon>Multicrustacea</taxon>
        <taxon>Malacostraca</taxon>
        <taxon>Eumalacostraca</taxon>
        <taxon>Eucarida</taxon>
        <taxon>Decapoda</taxon>
        <taxon>Pleocyemata</taxon>
        <taxon>Anomura</taxon>
        <taxon>Galatheoidea</taxon>
        <taxon>Porcellanidae</taxon>
        <taxon>Petrolisthes</taxon>
    </lineage>
</organism>
<proteinExistence type="predicted"/>
<feature type="compositionally biased region" description="Polar residues" evidence="1">
    <location>
        <begin position="490"/>
        <end position="504"/>
    </location>
</feature>
<protein>
    <submittedName>
        <fullName evidence="3">Uncharacterized protein</fullName>
    </submittedName>
</protein>
<feature type="region of interest" description="Disordered" evidence="1">
    <location>
        <begin position="637"/>
        <end position="720"/>
    </location>
</feature>
<feature type="region of interest" description="Disordered" evidence="1">
    <location>
        <begin position="140"/>
        <end position="175"/>
    </location>
</feature>
<name>A0AAE1Q1Q0_9EUCA</name>
<evidence type="ECO:0000256" key="1">
    <source>
        <dbReference type="SAM" id="MobiDB-lite"/>
    </source>
</evidence>
<evidence type="ECO:0000313" key="4">
    <source>
        <dbReference type="Proteomes" id="UP001292094"/>
    </source>
</evidence>
<feature type="region of interest" description="Disordered" evidence="1">
    <location>
        <begin position="214"/>
        <end position="242"/>
    </location>
</feature>
<sequence>MSKWRKDPLRVCGDKHTNATIEFHECVCEFDYRNQRKSKQALKYKHCLLADEMRRIDNFQLYVVIAVVVGVVLIFTIAAFCSCKWYFQTNKNPCSCFSCFSCKKKKKKKKDGLEEREGGDGEASESYGFENGNQSWIPVGKMSQSGLSQNPNSAPIIPPPPPVSEPSPSPQQRRRRGGGFCMKFCLSDPVQDCCEFFDCDLMWRKKSIYTIPVFGRRKPPPLQRRPTRPAPPPPKPSAPPLVKNPMPVHVGFEDMECDPVPEAPPSPEPPIRMDQPRAMYVDPLAFLQRPFLKATKEKAVEEPDAVYSKKKGFFFGRNKKSGSVASLNHLGEVSSNPAPDATSTTSSKKSKYSHTGSLASLNNLSEDQLDAAYQTKRSMSLASLNTVEEARPGVARGLLLARSRGSLHNIAEDDIPPSLRTDEYIDLEEMSKRIEAKMQAGQEGAQEPRPTPVGAQNILLKSETAVPSIDRTPDFVPASAYTRPVDVPKTTRTTQENQYSQNHPKQYHNLQPPQFSPQPQYSPKLQHTARPQFANQAQFASQLQNVPRPQFSPRLQHTPHHQYSPRLHHTPQYQYSPRLQHVPPQYSPRLNHTPSPQYSPRLHHTLPPQYPPQHQYSTQTFQQPPAAIGLEGVDDSVGERYYPPVPATPERPAVPARHAIGTPVSSTGTLGRPKPQVPPRPGSNSPKPNAPQPSGRVGHVVKPTAPPPPPPVTTPIESSL</sequence>
<accession>A0AAE1Q1Q0</accession>
<feature type="compositionally biased region" description="Polar residues" evidence="1">
    <location>
        <begin position="588"/>
        <end position="598"/>
    </location>
</feature>
<feature type="compositionally biased region" description="Pro residues" evidence="1">
    <location>
        <begin position="704"/>
        <end position="713"/>
    </location>
</feature>
<dbReference type="EMBL" id="JAWZYT010000846">
    <property type="protein sequence ID" value="KAK4318323.1"/>
    <property type="molecule type" value="Genomic_DNA"/>
</dbReference>
<evidence type="ECO:0000256" key="2">
    <source>
        <dbReference type="SAM" id="Phobius"/>
    </source>
</evidence>
<feature type="compositionally biased region" description="Low complexity" evidence="1">
    <location>
        <begin position="511"/>
        <end position="523"/>
    </location>
</feature>
<dbReference type="Proteomes" id="UP001292094">
    <property type="component" value="Unassembled WGS sequence"/>
</dbReference>
<feature type="compositionally biased region" description="Pro residues" evidence="1">
    <location>
        <begin position="156"/>
        <end position="169"/>
    </location>
</feature>
<feature type="region of interest" description="Disordered" evidence="1">
    <location>
        <begin position="462"/>
        <end position="528"/>
    </location>
</feature>
<keyword evidence="2" id="KW-0812">Transmembrane</keyword>
<dbReference type="AlphaFoldDB" id="A0AAE1Q1Q0"/>
<feature type="transmembrane region" description="Helical" evidence="2">
    <location>
        <begin position="61"/>
        <end position="87"/>
    </location>
</feature>
<keyword evidence="4" id="KW-1185">Reference proteome</keyword>
<evidence type="ECO:0000313" key="3">
    <source>
        <dbReference type="EMBL" id="KAK4318323.1"/>
    </source>
</evidence>
<reference evidence="3" key="1">
    <citation type="submission" date="2023-11" db="EMBL/GenBank/DDBJ databases">
        <title>Genome assemblies of two species of porcelain crab, Petrolisthes cinctipes and Petrolisthes manimaculis (Anomura: Porcellanidae).</title>
        <authorList>
            <person name="Angst P."/>
        </authorList>
    </citation>
    <scope>NUCLEOTIDE SEQUENCE</scope>
    <source>
        <strain evidence="3">PB745_02</strain>
        <tissue evidence="3">Gill</tissue>
    </source>
</reference>
<keyword evidence="2" id="KW-0472">Membrane</keyword>
<keyword evidence="2" id="KW-1133">Transmembrane helix</keyword>
<feature type="region of interest" description="Disordered" evidence="1">
    <location>
        <begin position="549"/>
        <end position="618"/>
    </location>
</feature>
<feature type="region of interest" description="Disordered" evidence="1">
    <location>
        <begin position="330"/>
        <end position="356"/>
    </location>
</feature>
<gene>
    <name evidence="3" type="ORF">Pmani_010672</name>
</gene>
<feature type="compositionally biased region" description="Pro residues" evidence="1">
    <location>
        <begin position="220"/>
        <end position="239"/>
    </location>
</feature>
<comment type="caution">
    <text evidence="3">The sequence shown here is derived from an EMBL/GenBank/DDBJ whole genome shotgun (WGS) entry which is preliminary data.</text>
</comment>